<feature type="domain" description="MULE transposase" evidence="1">
    <location>
        <begin position="389"/>
        <end position="476"/>
    </location>
</feature>
<accession>A0A830HL80</accession>
<dbReference type="EMBL" id="BNJQ01000013">
    <property type="protein sequence ID" value="GHP06580.1"/>
    <property type="molecule type" value="Genomic_DNA"/>
</dbReference>
<name>A0A830HL80_9CHLO</name>
<evidence type="ECO:0000313" key="2">
    <source>
        <dbReference type="EMBL" id="GHP06580.1"/>
    </source>
</evidence>
<comment type="caution">
    <text evidence="2">The sequence shown here is derived from an EMBL/GenBank/DDBJ whole genome shotgun (WGS) entry which is preliminary data.</text>
</comment>
<evidence type="ECO:0000259" key="1">
    <source>
        <dbReference type="Pfam" id="PF10551"/>
    </source>
</evidence>
<keyword evidence="3" id="KW-1185">Reference proteome</keyword>
<protein>
    <recommendedName>
        <fullName evidence="1">MULE transposase domain-containing protein</fullName>
    </recommendedName>
</protein>
<dbReference type="Proteomes" id="UP000660262">
    <property type="component" value="Unassembled WGS sequence"/>
</dbReference>
<gene>
    <name evidence="2" type="ORF">PPROV_000532500</name>
</gene>
<evidence type="ECO:0000313" key="3">
    <source>
        <dbReference type="Proteomes" id="UP000660262"/>
    </source>
</evidence>
<dbReference type="OrthoDB" id="119028at2759"/>
<reference evidence="2" key="1">
    <citation type="submission" date="2020-10" db="EMBL/GenBank/DDBJ databases">
        <title>Unveiling of a novel bifunctional photoreceptor, Dualchrome1, isolated from a cosmopolitan green alga.</title>
        <authorList>
            <person name="Suzuki S."/>
            <person name="Kawachi M."/>
        </authorList>
    </citation>
    <scope>NUCLEOTIDE SEQUENCE</scope>
    <source>
        <strain evidence="2">NIES 2893</strain>
    </source>
</reference>
<dbReference type="InterPro" id="IPR018289">
    <property type="entry name" value="MULE_transposase_dom"/>
</dbReference>
<dbReference type="AlphaFoldDB" id="A0A830HL80"/>
<sequence length="597" mass="64762">MAGGKNNNKSDASPASKLILQGEARIKKFVESGAWSPTTARTHRQEVQRSAAQVAAQLAVQASQPAAPLALPRKRTFTDALAEPSLVHAILPNTGVHTGPSADESTRVPTLPTTAVRSRRSPFTPQIKEDDDDTIEAYSNILEDLVALCPMLSGTGTVALPSTVKTIEGLAGFMEGVEEDALNTLVCDELRCGVSYKHTHEPLSAPRYRKYVCRVEGCAYCATAVLDEDADRIVIATYGEHCHVPLMKYRSALFQRFGPASVWMGIQATADKLVADHSVTPQNLMSSLKTWLPHLETILEENELSEAQAKNYIQRVRQDAQGQQGTFALNIADVNDFVKQHEIVDATPDATPGVIGFDSEGEGGFRLVLSCRALLKQASLQVDVFKVSVILIDGTYKTNCLGWPLLVLGTHDVNGSFCLMAVMICPSENSAHYEFFMTTVRKALVRHCGFKYEDIDITYLNADGAQAIRNGVASSFREKIGENSDIRSQERDVTTVTRVGVSPLPPLPPVLDASGSGDAATESSPTPFFVVVFLLMCWAHAGRAMRDNRSKCVHKDNNQVTQQNGMLAEAVLCAVKTYPGVIGDRVCRHGTSTGDAD</sequence>
<dbReference type="Pfam" id="PF10551">
    <property type="entry name" value="MULE"/>
    <property type="match status" value="1"/>
</dbReference>
<proteinExistence type="predicted"/>
<organism evidence="2 3">
    <name type="scientific">Pycnococcus provasolii</name>
    <dbReference type="NCBI Taxonomy" id="41880"/>
    <lineage>
        <taxon>Eukaryota</taxon>
        <taxon>Viridiplantae</taxon>
        <taxon>Chlorophyta</taxon>
        <taxon>Pseudoscourfieldiophyceae</taxon>
        <taxon>Pseudoscourfieldiales</taxon>
        <taxon>Pycnococcaceae</taxon>
        <taxon>Pycnococcus</taxon>
    </lineage>
</organism>